<dbReference type="RefSeq" id="WP_068753104.1">
    <property type="nucleotide sequence ID" value="NZ_KQ950180.1"/>
</dbReference>
<dbReference type="STRING" id="665004.AC529_09150"/>
<dbReference type="OrthoDB" id="9781345at2"/>
<reference evidence="2" key="1">
    <citation type="journal article" date="2017" name="Acta Aliment.">
        <title>Plant polysaccharide degrading enzyme system of Thermpbifida cellulosilytica TB100 revealed by de novo genome project data.</title>
        <authorList>
            <person name="Toth A."/>
            <person name="Baka E."/>
            <person name="Luzics S."/>
            <person name="Bata-Vidacs I."/>
            <person name="Nagy I."/>
            <person name="Balint B."/>
            <person name="Herceg R."/>
            <person name="Olasz F."/>
            <person name="Wilk T."/>
            <person name="Nagy T."/>
            <person name="Kriszt B."/>
            <person name="Nagy I."/>
            <person name="Kukolya J."/>
        </authorList>
    </citation>
    <scope>NUCLEOTIDE SEQUENCE [LARGE SCALE GENOMIC DNA]</scope>
    <source>
        <strain evidence="2">TB100</strain>
    </source>
</reference>
<accession>A0A147KI99</accession>
<dbReference type="AlphaFoldDB" id="A0A147KI99"/>
<dbReference type="Gene3D" id="3.80.10.10">
    <property type="entry name" value="Ribonuclease Inhibitor"/>
    <property type="match status" value="1"/>
</dbReference>
<sequence>MPNYEYLDEFAGLPVVVAPDTDQRENFWWLVEERARVDKPDPTLDDYEEAYQTARADPGAFAWRLQLPAYGGEAIFRDLFLRFVDEVDTTKVTALIAGYWDFGESSAHEPVGLLVEHADRFPALRALFLGEMVQQECEISWIQQCDVAPLLAAFPRLEELWVRGGNGLEFPATRHEALRRLVVQTGGLPGVLASDLPALEHLELWFGVEGYGCTTEFDDLAPLFEGEVFPNLRSLGLCNAEWGDDLVRALADAPVMERVRALDLSSNALGPDGGEVLASAPVFRGLDSLTMDYHFVPEPVLERIRQALSGVALDLSEPEEYFVDENGEPAYYPGLTE</sequence>
<evidence type="ECO:0000313" key="1">
    <source>
        <dbReference type="EMBL" id="KUP97010.1"/>
    </source>
</evidence>
<dbReference type="EMBL" id="LGEM01000048">
    <property type="protein sequence ID" value="KUP97010.1"/>
    <property type="molecule type" value="Genomic_DNA"/>
</dbReference>
<gene>
    <name evidence="1" type="ORF">AC529_09150</name>
</gene>
<protein>
    <recommendedName>
        <fullName evidence="3">Cytoplasmic protein</fullName>
    </recommendedName>
</protein>
<evidence type="ECO:0000313" key="2">
    <source>
        <dbReference type="Proteomes" id="UP000074382"/>
    </source>
</evidence>
<dbReference type="NCBIfam" id="NF038076">
    <property type="entry name" value="fam_STM4015"/>
    <property type="match status" value="1"/>
</dbReference>
<evidence type="ECO:0008006" key="3">
    <source>
        <dbReference type="Google" id="ProtNLM"/>
    </source>
</evidence>
<proteinExistence type="predicted"/>
<dbReference type="InterPro" id="IPR032675">
    <property type="entry name" value="LRR_dom_sf"/>
</dbReference>
<keyword evidence="2" id="KW-1185">Reference proteome</keyword>
<dbReference type="PATRIC" id="fig|665004.4.peg.291"/>
<organism evidence="1 2">
    <name type="scientific">Thermobifida cellulosilytica TB100</name>
    <dbReference type="NCBI Taxonomy" id="665004"/>
    <lineage>
        <taxon>Bacteria</taxon>
        <taxon>Bacillati</taxon>
        <taxon>Actinomycetota</taxon>
        <taxon>Actinomycetes</taxon>
        <taxon>Streptosporangiales</taxon>
        <taxon>Nocardiopsidaceae</taxon>
        <taxon>Thermobifida</taxon>
    </lineage>
</organism>
<name>A0A147KI99_THECS</name>
<dbReference type="SUPFAM" id="SSF52047">
    <property type="entry name" value="RNI-like"/>
    <property type="match status" value="1"/>
</dbReference>
<dbReference type="InterPro" id="IPR047722">
    <property type="entry name" value="STM4015-like"/>
</dbReference>
<dbReference type="Proteomes" id="UP000074382">
    <property type="component" value="Unassembled WGS sequence"/>
</dbReference>
<comment type="caution">
    <text evidence="1">The sequence shown here is derived from an EMBL/GenBank/DDBJ whole genome shotgun (WGS) entry which is preliminary data.</text>
</comment>